<comment type="similarity">
    <text evidence="1">Belongs to the short-chain dehydrogenases/reductases (SDR) family.</text>
</comment>
<sequence length="250" mass="25649">MMVGPLHASAKPVLKNGCCVPASAPGADWGGNTAGLTFHVAPLHEPLSSTMDVLVVGGTGTIGSAVVDTLSPRHDVTAVGHTSGELQVDLADPESIDRLYDAVAPQDAVLSCAGEAAFGELLELTTDDFSRSLSNKLMGQVHLVRHGLDVVRDGGSFTLTSGVLSQEPMPGSAAISLVNAGVEGFVRAAALEAPRDIRVNVVSPPWVAETLDEMGEDPSDGLPAAAVAEAYRTSLEGDMTGETLDARALA</sequence>
<dbReference type="InterPro" id="IPR002347">
    <property type="entry name" value="SDR_fam"/>
</dbReference>
<dbReference type="SUPFAM" id="SSF51735">
    <property type="entry name" value="NAD(P)-binding Rossmann-fold domains"/>
    <property type="match status" value="1"/>
</dbReference>
<dbReference type="Gene3D" id="3.40.50.720">
    <property type="entry name" value="NAD(P)-binding Rossmann-like Domain"/>
    <property type="match status" value="1"/>
</dbReference>
<organism evidence="3 4">
    <name type="scientific">Salinibacter ruber (strain M8)</name>
    <dbReference type="NCBI Taxonomy" id="761659"/>
    <lineage>
        <taxon>Bacteria</taxon>
        <taxon>Pseudomonadati</taxon>
        <taxon>Rhodothermota</taxon>
        <taxon>Rhodothermia</taxon>
        <taxon>Rhodothermales</taxon>
        <taxon>Salinibacteraceae</taxon>
        <taxon>Salinibacter</taxon>
    </lineage>
</organism>
<dbReference type="EMBL" id="FP565814">
    <property type="protein sequence ID" value="CBH25458.1"/>
    <property type="molecule type" value="Genomic_DNA"/>
</dbReference>
<evidence type="ECO:0000313" key="4">
    <source>
        <dbReference type="Proteomes" id="UP000000933"/>
    </source>
</evidence>
<dbReference type="PRINTS" id="PR00081">
    <property type="entry name" value="GDHRDH"/>
</dbReference>
<dbReference type="PANTHER" id="PTHR43477:SF1">
    <property type="entry name" value="DIHYDROANTICAPSIN 7-DEHYDROGENASE"/>
    <property type="match status" value="1"/>
</dbReference>
<accession>D5HBQ3</accession>
<gene>
    <name evidence="3" type="ordered locus">SRM_02537</name>
</gene>
<name>D5HBQ3_SALRM</name>
<dbReference type="GO" id="GO:0016491">
    <property type="term" value="F:oxidoreductase activity"/>
    <property type="evidence" value="ECO:0007669"/>
    <property type="project" value="UniProtKB-KW"/>
</dbReference>
<dbReference type="Proteomes" id="UP000000933">
    <property type="component" value="Chromosome"/>
</dbReference>
<dbReference type="PANTHER" id="PTHR43477">
    <property type="entry name" value="DIHYDROANTICAPSIN 7-DEHYDROGENASE"/>
    <property type="match status" value="1"/>
</dbReference>
<evidence type="ECO:0000313" key="3">
    <source>
        <dbReference type="EMBL" id="CBH25458.1"/>
    </source>
</evidence>
<dbReference type="AlphaFoldDB" id="D5HBQ3"/>
<dbReference type="InterPro" id="IPR051122">
    <property type="entry name" value="SDR_DHRS6-like"/>
</dbReference>
<dbReference type="Pfam" id="PF13561">
    <property type="entry name" value="adh_short_C2"/>
    <property type="match status" value="1"/>
</dbReference>
<protein>
    <submittedName>
        <fullName evidence="3">Dehydrogenases with different specificities (Related to short-chain alcohol dehydrogenases)</fullName>
    </submittedName>
</protein>
<keyword evidence="2" id="KW-0560">Oxidoreductase</keyword>
<evidence type="ECO:0000256" key="1">
    <source>
        <dbReference type="ARBA" id="ARBA00006484"/>
    </source>
</evidence>
<dbReference type="HOGENOM" id="CLU_091006_0_0_10"/>
<proteinExistence type="inferred from homology"/>
<dbReference type="NCBIfam" id="NF005754">
    <property type="entry name" value="PRK07578.1"/>
    <property type="match status" value="1"/>
</dbReference>
<reference evidence="3 4" key="1">
    <citation type="journal article" date="2010" name="ISME J.">
        <title>Fine-scale evolution: genomic, phenotypic and ecological differentiation in two coexisting Salinibacter ruber strains.</title>
        <authorList>
            <person name="Pena A."/>
            <person name="Teeling H."/>
            <person name="Huerta-Cepas J."/>
            <person name="Santos F."/>
            <person name="Yarza P."/>
            <person name="Brito-Echeverria J."/>
            <person name="Lucio M."/>
            <person name="Schmitt-Kopplin P."/>
            <person name="Meseguer I."/>
            <person name="Schenowitz C."/>
            <person name="Dossat C."/>
            <person name="Barbe V."/>
            <person name="Dopazo J."/>
            <person name="Rossello-Mora R."/>
            <person name="Schuler M."/>
            <person name="Glockner F.O."/>
            <person name="Amann R."/>
            <person name="Gabaldon T."/>
            <person name="Anton J."/>
        </authorList>
    </citation>
    <scope>NUCLEOTIDE SEQUENCE [LARGE SCALE GENOMIC DNA]</scope>
    <source>
        <strain evidence="3 4">M8</strain>
    </source>
</reference>
<dbReference type="InterPro" id="IPR036291">
    <property type="entry name" value="NAD(P)-bd_dom_sf"/>
</dbReference>
<evidence type="ECO:0000256" key="2">
    <source>
        <dbReference type="ARBA" id="ARBA00023002"/>
    </source>
</evidence>
<dbReference type="KEGG" id="srm:SRM_02537"/>
<dbReference type="CDD" id="cd11731">
    <property type="entry name" value="Lin1944_like_SDR_c"/>
    <property type="match status" value="1"/>
</dbReference>
<reference evidence="4" key="2">
    <citation type="submission" date="2010-04" db="EMBL/GenBank/DDBJ databases">
        <title>Genome sequence of Salinibacter ruber M8.</title>
        <authorList>
            <consortium name="Genoscope"/>
        </authorList>
    </citation>
    <scope>NUCLEOTIDE SEQUENCE [LARGE SCALE GENOMIC DNA]</scope>
    <source>
        <strain evidence="4">M8</strain>
    </source>
</reference>